<feature type="compositionally biased region" description="Basic and acidic residues" evidence="1">
    <location>
        <begin position="37"/>
        <end position="54"/>
    </location>
</feature>
<evidence type="ECO:0000313" key="3">
    <source>
        <dbReference type="EMBL" id="RGS41546.1"/>
    </source>
</evidence>
<proteinExistence type="predicted"/>
<dbReference type="Proteomes" id="UP000266172">
    <property type="component" value="Unassembled WGS sequence"/>
</dbReference>
<keyword evidence="2" id="KW-0472">Membrane</keyword>
<feature type="compositionally biased region" description="Basic and acidic residues" evidence="1">
    <location>
        <begin position="295"/>
        <end position="321"/>
    </location>
</feature>
<evidence type="ECO:0000313" key="4">
    <source>
        <dbReference type="Proteomes" id="UP000266172"/>
    </source>
</evidence>
<sequence length="516" mass="56312">MSGAEEYLDGLLHSVEGGSPADTARETEPGDTADGLYAEKEQETKKAGMSEEDDFLKSFEADTDLEGDADTFIRQFEDELDQAPREERTQKTTEENNQFFKDLDGILDSARDADESTGGAEAAETAHASEDGDLMVDTIGDFQDDDSDLMDLLQSEGDFPDMSQMADPTAPAADTDAEMPDVTAMPETADEVQDEDDGKKKKRRKKKKKDEPDAGDEAPAKEKKSLIKRIGDALFGEEEETEEAPADTGELQPEGLEQAPELDDLSDENLKLLQELEGTGAAEPEAEAEPEISEEEKKAQAKKEKAEKKAQAKKEKAEKKAQAKKAKAEKKAQKAKKPKKPKEPDNTPPLPKKPVALIMVMAASFLALVLVGTNLFGYTLSFNNAKQAYELGDYQAAFADVSGLTVKEADQETYQKYSIMANAAGEYQAYQTFMENGIYDMALDSLIRAVGRCDKYSEEAAAYGCSTELAKIRDQAVAGLSGFGLTQERAQELYAESERDTYSQELYSILAAAGLG</sequence>
<feature type="compositionally biased region" description="Acidic residues" evidence="1">
    <location>
        <begin position="284"/>
        <end position="294"/>
    </location>
</feature>
<gene>
    <name evidence="3" type="ORF">DWX93_05365</name>
</gene>
<feature type="compositionally biased region" description="Basic and acidic residues" evidence="1">
    <location>
        <begin position="218"/>
        <end position="231"/>
    </location>
</feature>
<name>A0A395VC54_9FIRM</name>
<feature type="compositionally biased region" description="Basic residues" evidence="1">
    <location>
        <begin position="322"/>
        <end position="340"/>
    </location>
</feature>
<feature type="compositionally biased region" description="Low complexity" evidence="1">
    <location>
        <begin position="116"/>
        <end position="126"/>
    </location>
</feature>
<feature type="compositionally biased region" description="Basic and acidic residues" evidence="1">
    <location>
        <begin position="82"/>
        <end position="94"/>
    </location>
</feature>
<keyword evidence="2" id="KW-1133">Transmembrane helix</keyword>
<evidence type="ECO:0000256" key="2">
    <source>
        <dbReference type="SAM" id="Phobius"/>
    </source>
</evidence>
<feature type="region of interest" description="Disordered" evidence="1">
    <location>
        <begin position="80"/>
        <end position="351"/>
    </location>
</feature>
<dbReference type="EMBL" id="QRVL01000002">
    <property type="protein sequence ID" value="RGS41546.1"/>
    <property type="molecule type" value="Genomic_DNA"/>
</dbReference>
<comment type="caution">
    <text evidence="3">The sequence shown here is derived from an EMBL/GenBank/DDBJ whole genome shotgun (WGS) entry which is preliminary data.</text>
</comment>
<evidence type="ECO:0000256" key="1">
    <source>
        <dbReference type="SAM" id="MobiDB-lite"/>
    </source>
</evidence>
<organism evidence="3 4">
    <name type="scientific">Roseburia hominis</name>
    <dbReference type="NCBI Taxonomy" id="301301"/>
    <lineage>
        <taxon>Bacteria</taxon>
        <taxon>Bacillati</taxon>
        <taxon>Bacillota</taxon>
        <taxon>Clostridia</taxon>
        <taxon>Lachnospirales</taxon>
        <taxon>Lachnospiraceae</taxon>
        <taxon>Roseburia</taxon>
    </lineage>
</organism>
<feature type="compositionally biased region" description="Acidic residues" evidence="1">
    <location>
        <begin position="235"/>
        <end position="245"/>
    </location>
</feature>
<reference evidence="3 4" key="1">
    <citation type="submission" date="2018-08" db="EMBL/GenBank/DDBJ databases">
        <title>A genome reference for cultivated species of the human gut microbiota.</title>
        <authorList>
            <person name="Zou Y."/>
            <person name="Xue W."/>
            <person name="Luo G."/>
        </authorList>
    </citation>
    <scope>NUCLEOTIDE SEQUENCE [LARGE SCALE GENOMIC DNA]</scope>
    <source>
        <strain evidence="3 4">AF22-12AC</strain>
    </source>
</reference>
<feature type="compositionally biased region" description="Basic and acidic residues" evidence="1">
    <location>
        <begin position="101"/>
        <end position="114"/>
    </location>
</feature>
<protein>
    <submittedName>
        <fullName evidence="3">Uncharacterized protein</fullName>
    </submittedName>
</protein>
<keyword evidence="2" id="KW-0812">Transmembrane</keyword>
<feature type="region of interest" description="Disordered" evidence="1">
    <location>
        <begin position="1"/>
        <end position="54"/>
    </location>
</feature>
<feature type="transmembrane region" description="Helical" evidence="2">
    <location>
        <begin position="355"/>
        <end position="376"/>
    </location>
</feature>
<accession>A0A395VC54</accession>
<dbReference type="RefSeq" id="WP_118096910.1">
    <property type="nucleotide sequence ID" value="NZ_CATVZQ010000005.1"/>
</dbReference>
<dbReference type="AlphaFoldDB" id="A0A395VC54"/>